<sequence>MLKRLPLVLATAAALVLGAVAPATAAGGIDGDKGGTTPPEVTPGSGNGSIQVVITQSTSSGGGVVTTTGASTAWVAPMCWFEAGMTGYEYYEYWKPGGPARESDTLDDYAYQGLLNPEYEKYATDQTGYWYDPTCQFDAPASTRGPYILRESIYVPAGTPPPVAQVEIDPEVLARAARDAMELPQGELRWNPSLDGTGATVVNAETWVWLDGGAPTVFVRAEIPNVLAATVTANMTGLTLEGDGAGVTRCDGPGTPWTAGAGNPTCSLTFTRSSADGTTSLLPTSTLTATQNWTASWSTDADPTPREIEGDTVTTTAELPVAEIQSIVTRR</sequence>
<proteinExistence type="predicted"/>
<evidence type="ECO:0000256" key="1">
    <source>
        <dbReference type="SAM" id="MobiDB-lite"/>
    </source>
</evidence>
<evidence type="ECO:0000256" key="2">
    <source>
        <dbReference type="SAM" id="SignalP"/>
    </source>
</evidence>
<feature type="signal peptide" evidence="2">
    <location>
        <begin position="1"/>
        <end position="25"/>
    </location>
</feature>
<evidence type="ECO:0008006" key="5">
    <source>
        <dbReference type="Google" id="ProtNLM"/>
    </source>
</evidence>
<feature type="chain" id="PRO_5021791516" description="Enoyl reductase" evidence="2">
    <location>
        <begin position="26"/>
        <end position="331"/>
    </location>
</feature>
<dbReference type="OrthoDB" id="3742379at2"/>
<organism evidence="3 4">
    <name type="scientific">Cellulomonas xylanilytica</name>
    <dbReference type="NCBI Taxonomy" id="233583"/>
    <lineage>
        <taxon>Bacteria</taxon>
        <taxon>Bacillati</taxon>
        <taxon>Actinomycetota</taxon>
        <taxon>Actinomycetes</taxon>
        <taxon>Micrococcales</taxon>
        <taxon>Cellulomonadaceae</taxon>
        <taxon>Cellulomonas</taxon>
    </lineage>
</organism>
<dbReference type="EMBL" id="BJUB01000009">
    <property type="protein sequence ID" value="GEK22313.1"/>
    <property type="molecule type" value="Genomic_DNA"/>
</dbReference>
<dbReference type="RefSeq" id="WP_146928123.1">
    <property type="nucleotide sequence ID" value="NZ_BJUB01000009.1"/>
</dbReference>
<reference evidence="3 4" key="1">
    <citation type="submission" date="2019-07" db="EMBL/GenBank/DDBJ databases">
        <title>Whole genome shotgun sequence of Cellulomonas xylanilytica NBRC 101102.</title>
        <authorList>
            <person name="Hosoyama A."/>
            <person name="Uohara A."/>
            <person name="Ohji S."/>
            <person name="Ichikawa N."/>
        </authorList>
    </citation>
    <scope>NUCLEOTIDE SEQUENCE [LARGE SCALE GENOMIC DNA]</scope>
    <source>
        <strain evidence="3 4">NBRC 101102</strain>
    </source>
</reference>
<feature type="region of interest" description="Disordered" evidence="1">
    <location>
        <begin position="27"/>
        <end position="48"/>
    </location>
</feature>
<dbReference type="Proteomes" id="UP000321118">
    <property type="component" value="Unassembled WGS sequence"/>
</dbReference>
<dbReference type="AlphaFoldDB" id="A0A510V611"/>
<accession>A0A510V611</accession>
<keyword evidence="4" id="KW-1185">Reference proteome</keyword>
<comment type="caution">
    <text evidence="3">The sequence shown here is derived from an EMBL/GenBank/DDBJ whole genome shotgun (WGS) entry which is preliminary data.</text>
</comment>
<name>A0A510V611_9CELL</name>
<evidence type="ECO:0000313" key="4">
    <source>
        <dbReference type="Proteomes" id="UP000321118"/>
    </source>
</evidence>
<evidence type="ECO:0000313" key="3">
    <source>
        <dbReference type="EMBL" id="GEK22313.1"/>
    </source>
</evidence>
<keyword evidence="2" id="KW-0732">Signal</keyword>
<gene>
    <name evidence="3" type="ORF">CXY01_28330</name>
</gene>
<protein>
    <recommendedName>
        <fullName evidence="5">Enoyl reductase</fullName>
    </recommendedName>
</protein>